<feature type="transmembrane region" description="Helical" evidence="2">
    <location>
        <begin position="377"/>
        <end position="397"/>
    </location>
</feature>
<keyword evidence="2" id="KW-0472">Membrane</keyword>
<accession>A0A516RAI2</accession>
<feature type="region of interest" description="Disordered" evidence="1">
    <location>
        <begin position="337"/>
        <end position="373"/>
    </location>
</feature>
<evidence type="ECO:0008006" key="6">
    <source>
        <dbReference type="Google" id="ProtNLM"/>
    </source>
</evidence>
<keyword evidence="2" id="KW-0812">Transmembrane</keyword>
<keyword evidence="3" id="KW-0732">Signal</keyword>
<dbReference type="RefSeq" id="WP_144320005.1">
    <property type="nucleotide sequence ID" value="NZ_CP040916.1"/>
</dbReference>
<dbReference type="EMBL" id="CP040916">
    <property type="protein sequence ID" value="QDQ12672.1"/>
    <property type="molecule type" value="Genomic_DNA"/>
</dbReference>
<dbReference type="Proteomes" id="UP000316806">
    <property type="component" value="Chromosome"/>
</dbReference>
<gene>
    <name evidence="4" type="ORF">FH965_20645</name>
</gene>
<name>A0A516RAI2_STRST</name>
<organism evidence="4 5">
    <name type="scientific">Streptomyces spectabilis</name>
    <dbReference type="NCBI Taxonomy" id="68270"/>
    <lineage>
        <taxon>Bacteria</taxon>
        <taxon>Bacillati</taxon>
        <taxon>Actinomycetota</taxon>
        <taxon>Actinomycetes</taxon>
        <taxon>Kitasatosporales</taxon>
        <taxon>Streptomycetaceae</taxon>
        <taxon>Streptomyces</taxon>
    </lineage>
</organism>
<feature type="compositionally biased region" description="Basic and acidic residues" evidence="1">
    <location>
        <begin position="47"/>
        <end position="92"/>
    </location>
</feature>
<evidence type="ECO:0000313" key="5">
    <source>
        <dbReference type="Proteomes" id="UP000316806"/>
    </source>
</evidence>
<evidence type="ECO:0000256" key="2">
    <source>
        <dbReference type="SAM" id="Phobius"/>
    </source>
</evidence>
<keyword evidence="2" id="KW-1133">Transmembrane helix</keyword>
<reference evidence="4 5" key="1">
    <citation type="journal article" date="2019" name="J. Ind. Microbiol. Biotechnol.">
        <title>The complete genomic sequence of Streptomyces spectabilis NRRL-2792 and identification of secondary metabolite biosynthetic gene clusters.</title>
        <authorList>
            <person name="Sinha A."/>
            <person name="Phillips-Salemka S."/>
            <person name="Niraula T.A."/>
            <person name="Short K.A."/>
            <person name="Niraula N.P."/>
        </authorList>
    </citation>
    <scope>NUCLEOTIDE SEQUENCE [LARGE SCALE GENOMIC DNA]</scope>
    <source>
        <strain evidence="4 5">NRRL 2792</strain>
    </source>
</reference>
<feature type="region of interest" description="Disordered" evidence="1">
    <location>
        <begin position="29"/>
        <end position="107"/>
    </location>
</feature>
<feature type="signal peptide" evidence="3">
    <location>
        <begin position="1"/>
        <end position="30"/>
    </location>
</feature>
<evidence type="ECO:0000256" key="1">
    <source>
        <dbReference type="SAM" id="MobiDB-lite"/>
    </source>
</evidence>
<evidence type="ECO:0000313" key="4">
    <source>
        <dbReference type="EMBL" id="QDQ12672.1"/>
    </source>
</evidence>
<feature type="region of interest" description="Disordered" evidence="1">
    <location>
        <begin position="241"/>
        <end position="260"/>
    </location>
</feature>
<protein>
    <recommendedName>
        <fullName evidence="6">LPXTG cell wall anchor domain-containing protein</fullName>
    </recommendedName>
</protein>
<dbReference type="AlphaFoldDB" id="A0A516RAI2"/>
<feature type="chain" id="PRO_5022197472" description="LPXTG cell wall anchor domain-containing protein" evidence="3">
    <location>
        <begin position="31"/>
        <end position="403"/>
    </location>
</feature>
<sequence length="403" mass="41834">MRATRRTIRTAAIATGAIAALAVPTTAAFADTPPAPHSADGATAPGDRSDGDRTPDRDPTPTPDDHTAPDDHTKPDDRTKPDEDKDQDRDRPVPGGWESKGTVSLGGGWTAQVDVNASARSAKAQLLQDGVLKGSLSAQGQSASTRISGYTFTLSADGNVTRTGSGDDKDTDKPVPGGWVAKGTVSLGHGWSAKVDVNASARSAKAQLLKNGVAKGSLKAYIKPASTKIDGCTFTLRADGTVTRTGTPAPPKPKPQPSKKRTFVREYQNLGRTGFDAKVYRTRSGYEADMIAPAPDTGKKIVWDTLKQTGAKAAYGQHNGAHFVLHPDGTMKGWVEGGAKPQPKPTRHTSTKVPQGGVKAGAEGVDDTANASHDTPLVAAGGGMAALGAAGLGFAMYRRKQNG</sequence>
<evidence type="ECO:0000256" key="3">
    <source>
        <dbReference type="SAM" id="SignalP"/>
    </source>
</evidence>
<proteinExistence type="predicted"/>